<dbReference type="RefSeq" id="WP_160064653.1">
    <property type="nucleotide sequence ID" value="NZ_WUYX01000027.1"/>
</dbReference>
<gene>
    <name evidence="8" type="ORF">GS429_08800</name>
</gene>
<evidence type="ECO:0000256" key="2">
    <source>
        <dbReference type="ARBA" id="ARBA00022630"/>
    </source>
</evidence>
<proteinExistence type="inferred from homology"/>
<evidence type="ECO:0000256" key="4">
    <source>
        <dbReference type="ARBA" id="ARBA00023002"/>
    </source>
</evidence>
<evidence type="ECO:0000256" key="5">
    <source>
        <dbReference type="ARBA" id="ARBA00024042"/>
    </source>
</evidence>
<dbReference type="GO" id="GO:0016614">
    <property type="term" value="F:oxidoreductase activity, acting on CH-OH group of donors"/>
    <property type="evidence" value="ECO:0007669"/>
    <property type="project" value="UniProtKB-ARBA"/>
</dbReference>
<dbReference type="SUPFAM" id="SSF51395">
    <property type="entry name" value="FMN-linked oxidoreductases"/>
    <property type="match status" value="1"/>
</dbReference>
<dbReference type="AlphaFoldDB" id="A0A6B0VM42"/>
<dbReference type="InterPro" id="IPR037350">
    <property type="entry name" value="LMO_FMN"/>
</dbReference>
<dbReference type="Proteomes" id="UP000434101">
    <property type="component" value="Unassembled WGS sequence"/>
</dbReference>
<protein>
    <submittedName>
        <fullName evidence="8">Alpha-hydroxy-acid oxidizing protein</fullName>
    </submittedName>
</protein>
<comment type="similarity">
    <text evidence="5">Belongs to the FMN-dependent alpha-hydroxy acid dehydrogenase family.</text>
</comment>
<dbReference type="FunFam" id="3.20.20.70:FF:000029">
    <property type="entry name" value="L-lactate dehydrogenase"/>
    <property type="match status" value="1"/>
</dbReference>
<keyword evidence="3" id="KW-0288">FMN</keyword>
<dbReference type="PANTHER" id="PTHR10578:SF143">
    <property type="entry name" value="FMN-DEPENDENT ALPHA-HYDROXY ACID DEHYDROGENASE PB1A11.03"/>
    <property type="match status" value="1"/>
</dbReference>
<evidence type="ECO:0000256" key="1">
    <source>
        <dbReference type="ARBA" id="ARBA00001917"/>
    </source>
</evidence>
<dbReference type="Pfam" id="PF01070">
    <property type="entry name" value="FMN_dh"/>
    <property type="match status" value="1"/>
</dbReference>
<dbReference type="InterPro" id="IPR013785">
    <property type="entry name" value="Aldolase_TIM"/>
</dbReference>
<dbReference type="PIRSF" id="PIRSF000138">
    <property type="entry name" value="Al-hdrx_acd_dh"/>
    <property type="match status" value="1"/>
</dbReference>
<reference evidence="8 9" key="1">
    <citation type="submission" date="2020-01" db="EMBL/GenBank/DDBJ databases">
        <title>Natronorubrum sp. JWXQ-INN 674 isolated from Inner Mongolia Autonomous Region of China.</title>
        <authorList>
            <person name="Xue Q."/>
        </authorList>
    </citation>
    <scope>NUCLEOTIDE SEQUENCE [LARGE SCALE GENOMIC DNA]</scope>
    <source>
        <strain evidence="8 9">JWXQ-INN-674</strain>
    </source>
</reference>
<accession>A0A6B0VM42</accession>
<keyword evidence="4" id="KW-0560">Oxidoreductase</keyword>
<dbReference type="PROSITE" id="PS51349">
    <property type="entry name" value="FMN_HYDROXY_ACID_DH_2"/>
    <property type="match status" value="1"/>
</dbReference>
<organism evidence="8 9">
    <name type="scientific">Natronorubrum halalkaliphilum</name>
    <dbReference type="NCBI Taxonomy" id="2691917"/>
    <lineage>
        <taxon>Archaea</taxon>
        <taxon>Methanobacteriati</taxon>
        <taxon>Methanobacteriota</taxon>
        <taxon>Stenosarchaea group</taxon>
        <taxon>Halobacteria</taxon>
        <taxon>Halobacteriales</taxon>
        <taxon>Natrialbaceae</taxon>
        <taxon>Natronorubrum</taxon>
    </lineage>
</organism>
<feature type="domain" description="FMN hydroxy acid dehydrogenase" evidence="7">
    <location>
        <begin position="29"/>
        <end position="407"/>
    </location>
</feature>
<evidence type="ECO:0000313" key="8">
    <source>
        <dbReference type="EMBL" id="MXV62157.1"/>
    </source>
</evidence>
<dbReference type="InterPro" id="IPR000262">
    <property type="entry name" value="FMN-dep_DH"/>
</dbReference>
<dbReference type="InterPro" id="IPR012133">
    <property type="entry name" value="Alpha-hydoxy_acid_DH_FMN"/>
</dbReference>
<sequence>MTDDTPQDTPQYGPERQQEVYRSGMLEGEPPEFPVAYEDLVERAREELSDEAFAYVAGGAGSESTVEANDRAFDTWQIVPRMMRNVSSRDLSIELFGTEYPAPVMLAPIGVQGILHNDAELAVARAASDLEIPMILSSVSSHTFEEVATELGDSPGWFQLYWSADRDVAASFIERAETAGYEAIVVTLDTPKMGWRERDIELGYLPFLQGQGLKNYFEDPAFCDRLEGDDPWADPEASIESWSECFGDASLTWDDLEWLDEQTDLPILVKGVLHPDDAREAINRGVDGVIVSNHGGRQVDGAIPALDALPDVVDAVEDATDNAGDDDVPVLFDSGIRRGSDVFRAVALGADAVLLGRPYALGLGIGGEDGVRSVLENLLADVDLTVGLSGCASIDEVDRSNVRRADR</sequence>
<dbReference type="PANTHER" id="PTHR10578">
    <property type="entry name" value="S -2-HYDROXY-ACID OXIDASE-RELATED"/>
    <property type="match status" value="1"/>
</dbReference>
<dbReference type="InterPro" id="IPR008259">
    <property type="entry name" value="FMN_hydac_DH_AS"/>
</dbReference>
<name>A0A6B0VM42_9EURY</name>
<dbReference type="PROSITE" id="PS00557">
    <property type="entry name" value="FMN_HYDROXY_ACID_DH_1"/>
    <property type="match status" value="1"/>
</dbReference>
<comment type="caution">
    <text evidence="8">The sequence shown here is derived from an EMBL/GenBank/DDBJ whole genome shotgun (WGS) entry which is preliminary data.</text>
</comment>
<dbReference type="EMBL" id="WUYX01000027">
    <property type="protein sequence ID" value="MXV62157.1"/>
    <property type="molecule type" value="Genomic_DNA"/>
</dbReference>
<dbReference type="InterPro" id="IPR037396">
    <property type="entry name" value="FMN_HAD"/>
</dbReference>
<feature type="region of interest" description="Disordered" evidence="6">
    <location>
        <begin position="1"/>
        <end position="30"/>
    </location>
</feature>
<keyword evidence="2" id="KW-0285">Flavoprotein</keyword>
<dbReference type="GO" id="GO:0010181">
    <property type="term" value="F:FMN binding"/>
    <property type="evidence" value="ECO:0007669"/>
    <property type="project" value="InterPro"/>
</dbReference>
<dbReference type="OrthoDB" id="56968at2157"/>
<dbReference type="CDD" id="cd03332">
    <property type="entry name" value="LMO_FMN"/>
    <property type="match status" value="1"/>
</dbReference>
<evidence type="ECO:0000313" key="9">
    <source>
        <dbReference type="Proteomes" id="UP000434101"/>
    </source>
</evidence>
<evidence type="ECO:0000256" key="3">
    <source>
        <dbReference type="ARBA" id="ARBA00022643"/>
    </source>
</evidence>
<comment type="cofactor">
    <cofactor evidence="1">
        <name>FMN</name>
        <dbReference type="ChEBI" id="CHEBI:58210"/>
    </cofactor>
</comment>
<keyword evidence="9" id="KW-1185">Reference proteome</keyword>
<evidence type="ECO:0000259" key="7">
    <source>
        <dbReference type="PROSITE" id="PS51349"/>
    </source>
</evidence>
<dbReference type="Gene3D" id="3.20.20.70">
    <property type="entry name" value="Aldolase class I"/>
    <property type="match status" value="1"/>
</dbReference>
<evidence type="ECO:0000256" key="6">
    <source>
        <dbReference type="SAM" id="MobiDB-lite"/>
    </source>
</evidence>